<dbReference type="AlphaFoldDB" id="E1RGV7"/>
<dbReference type="OrthoDB" id="107324at2157"/>
<sequence length="137" mass="15731">MPETIINKSNCPNLETSAVWEEAGFIPPAFCRTVIEFLHRLYNDDIENIYDIDIARDQICDTGEKTTSGCSEYIFTDRERMYHFADEMNIPAGEMNDTEIADEIICRLIDEYTGDKFAFTDRSGIMEVLYKISTCIA</sequence>
<evidence type="ECO:0000313" key="2">
    <source>
        <dbReference type="Proteomes" id="UP000006565"/>
    </source>
</evidence>
<dbReference type="Proteomes" id="UP000006565">
    <property type="component" value="Chromosome"/>
</dbReference>
<name>E1RGV7_METP4</name>
<organism evidence="1 2">
    <name type="scientific">Methanolacinia petrolearia (strain DSM 11571 / OCM 486 / SEBR 4847)</name>
    <name type="common">Methanoplanus petrolearius</name>
    <dbReference type="NCBI Taxonomy" id="679926"/>
    <lineage>
        <taxon>Archaea</taxon>
        <taxon>Methanobacteriati</taxon>
        <taxon>Methanobacteriota</taxon>
        <taxon>Stenosarchaea group</taxon>
        <taxon>Methanomicrobia</taxon>
        <taxon>Methanomicrobiales</taxon>
        <taxon>Methanomicrobiaceae</taxon>
        <taxon>Methanolacinia</taxon>
    </lineage>
</organism>
<dbReference type="GeneID" id="9745238"/>
<gene>
    <name evidence="1" type="ordered locus">Mpet_2743</name>
</gene>
<dbReference type="HOGENOM" id="CLU_1860729_0_0_2"/>
<reference evidence="1 2" key="1">
    <citation type="journal article" date="2010" name="Stand. Genomic Sci.">
        <title>Complete genome sequence of Methanoplanus petrolearius type strain (SEBR 4847).</title>
        <authorList>
            <person name="Brambilla E."/>
            <person name="Djao O.D."/>
            <person name="Daligault H."/>
            <person name="Lapidus A."/>
            <person name="Lucas S."/>
            <person name="Hammon N."/>
            <person name="Nolan M."/>
            <person name="Tice H."/>
            <person name="Cheng J.F."/>
            <person name="Han C."/>
            <person name="Tapia R."/>
            <person name="Goodwin L."/>
            <person name="Pitluck S."/>
            <person name="Liolios K."/>
            <person name="Ivanova N."/>
            <person name="Mavromatis K."/>
            <person name="Mikhailova N."/>
            <person name="Pati A."/>
            <person name="Chen A."/>
            <person name="Palaniappan K."/>
            <person name="Land M."/>
            <person name="Hauser L."/>
            <person name="Chang Y.J."/>
            <person name="Jeffries C.D."/>
            <person name="Rohde M."/>
            <person name="Spring S."/>
            <person name="Sikorski J."/>
            <person name="Goker M."/>
            <person name="Woyke T."/>
            <person name="Bristow J."/>
            <person name="Eisen J.A."/>
            <person name="Markowitz V."/>
            <person name="Hugenholtz P."/>
            <person name="Kyrpides N.C."/>
            <person name="Klenk H.P."/>
        </authorList>
    </citation>
    <scope>NUCLEOTIDE SEQUENCE [LARGE SCALE GENOMIC DNA]</scope>
    <source>
        <strain evidence="2">DSM 11571 / OCM 486 / SEBR 4847</strain>
    </source>
</reference>
<dbReference type="RefSeq" id="WP_013330659.1">
    <property type="nucleotide sequence ID" value="NC_014507.1"/>
</dbReference>
<protein>
    <submittedName>
        <fullName evidence="1">Uncharacterized protein</fullName>
    </submittedName>
</protein>
<keyword evidence="2" id="KW-1185">Reference proteome</keyword>
<proteinExistence type="predicted"/>
<evidence type="ECO:0000313" key="1">
    <source>
        <dbReference type="EMBL" id="ADN37486.1"/>
    </source>
</evidence>
<dbReference type="KEGG" id="mpi:Mpet_2743"/>
<dbReference type="EMBL" id="CP002117">
    <property type="protein sequence ID" value="ADN37486.1"/>
    <property type="molecule type" value="Genomic_DNA"/>
</dbReference>
<dbReference type="STRING" id="679926.Mpet_2743"/>
<dbReference type="eggNOG" id="arCOG10893">
    <property type="taxonomic scope" value="Archaea"/>
</dbReference>
<accession>E1RGV7</accession>